<dbReference type="Gene3D" id="3.20.20.70">
    <property type="entry name" value="Aldolase class I"/>
    <property type="match status" value="1"/>
</dbReference>
<accession>A0A383BHQ2</accession>
<feature type="domain" description="DUS-like FMN-binding" evidence="7">
    <location>
        <begin position="1"/>
        <end position="98"/>
    </location>
</feature>
<gene>
    <name evidence="8" type="ORF">METZ01_LOCUS472521</name>
</gene>
<dbReference type="PROSITE" id="PS01136">
    <property type="entry name" value="UPF0034"/>
    <property type="match status" value="1"/>
</dbReference>
<dbReference type="GO" id="GO:0050660">
    <property type="term" value="F:flavin adenine dinucleotide binding"/>
    <property type="evidence" value="ECO:0007669"/>
    <property type="project" value="InterPro"/>
</dbReference>
<dbReference type="GO" id="GO:0017150">
    <property type="term" value="F:tRNA dihydrouridine synthase activity"/>
    <property type="evidence" value="ECO:0007669"/>
    <property type="project" value="InterPro"/>
</dbReference>
<dbReference type="GO" id="GO:0003723">
    <property type="term" value="F:RNA binding"/>
    <property type="evidence" value="ECO:0007669"/>
    <property type="project" value="TreeGrafter"/>
</dbReference>
<reference evidence="8" key="1">
    <citation type="submission" date="2018-05" db="EMBL/GenBank/DDBJ databases">
        <authorList>
            <person name="Lanie J.A."/>
            <person name="Ng W.-L."/>
            <person name="Kazmierczak K.M."/>
            <person name="Andrzejewski T.M."/>
            <person name="Davidsen T.M."/>
            <person name="Wayne K.J."/>
            <person name="Tettelin H."/>
            <person name="Glass J.I."/>
            <person name="Rusch D."/>
            <person name="Podicherti R."/>
            <person name="Tsui H.-C.T."/>
            <person name="Winkler M.E."/>
        </authorList>
    </citation>
    <scope>NUCLEOTIDE SEQUENCE</scope>
</reference>
<evidence type="ECO:0000313" key="8">
    <source>
        <dbReference type="EMBL" id="SVE19667.1"/>
    </source>
</evidence>
<comment type="cofactor">
    <cofactor evidence="1">
        <name>FMN</name>
        <dbReference type="ChEBI" id="CHEBI:58210"/>
    </cofactor>
</comment>
<evidence type="ECO:0000256" key="3">
    <source>
        <dbReference type="ARBA" id="ARBA00022643"/>
    </source>
</evidence>
<dbReference type="InterPro" id="IPR013785">
    <property type="entry name" value="Aldolase_TIM"/>
</dbReference>
<keyword evidence="4" id="KW-0819">tRNA processing</keyword>
<dbReference type="AlphaFoldDB" id="A0A383BHQ2"/>
<name>A0A383BHQ2_9ZZZZ</name>
<keyword evidence="6" id="KW-0560">Oxidoreductase</keyword>
<dbReference type="PANTHER" id="PTHR45846">
    <property type="entry name" value="TRNA-DIHYDROURIDINE(47) SYNTHASE [NAD(P)(+)]-LIKE"/>
    <property type="match status" value="1"/>
</dbReference>
<dbReference type="Pfam" id="PF01207">
    <property type="entry name" value="Dus"/>
    <property type="match status" value="1"/>
</dbReference>
<evidence type="ECO:0000256" key="5">
    <source>
        <dbReference type="ARBA" id="ARBA00022857"/>
    </source>
</evidence>
<keyword evidence="2" id="KW-0285">Flavoprotein</keyword>
<evidence type="ECO:0000256" key="4">
    <source>
        <dbReference type="ARBA" id="ARBA00022694"/>
    </source>
</evidence>
<dbReference type="InterPro" id="IPR018517">
    <property type="entry name" value="tRNA_hU_synthase_CS"/>
</dbReference>
<organism evidence="8">
    <name type="scientific">marine metagenome</name>
    <dbReference type="NCBI Taxonomy" id="408172"/>
    <lineage>
        <taxon>unclassified sequences</taxon>
        <taxon>metagenomes</taxon>
        <taxon>ecological metagenomes</taxon>
    </lineage>
</organism>
<feature type="non-terminal residue" evidence="8">
    <location>
        <position position="98"/>
    </location>
</feature>
<evidence type="ECO:0000256" key="2">
    <source>
        <dbReference type="ARBA" id="ARBA00022630"/>
    </source>
</evidence>
<proteinExistence type="predicted"/>
<evidence type="ECO:0000256" key="1">
    <source>
        <dbReference type="ARBA" id="ARBA00001917"/>
    </source>
</evidence>
<keyword evidence="3" id="KW-0288">FMN</keyword>
<dbReference type="SUPFAM" id="SSF51395">
    <property type="entry name" value="FMN-linked oxidoreductases"/>
    <property type="match status" value="1"/>
</dbReference>
<dbReference type="PANTHER" id="PTHR45846:SF1">
    <property type="entry name" value="TRNA-DIHYDROURIDINE(47) SYNTHASE [NAD(P)(+)]-LIKE"/>
    <property type="match status" value="1"/>
</dbReference>
<evidence type="ECO:0000256" key="6">
    <source>
        <dbReference type="ARBA" id="ARBA00023002"/>
    </source>
</evidence>
<keyword evidence="5" id="KW-0521">NADP</keyword>
<dbReference type="EMBL" id="UINC01200673">
    <property type="protein sequence ID" value="SVE19667.1"/>
    <property type="molecule type" value="Genomic_DNA"/>
</dbReference>
<protein>
    <recommendedName>
        <fullName evidence="7">DUS-like FMN-binding domain-containing protein</fullName>
    </recommendedName>
</protein>
<sequence length="98" mass="10544">MAGLTDQPFRSICRRFGAALAVLEMATSDTKLWQTEKSRHRLMLSAENGLKIVQIAGSEARQMQAAAQAAVRLGAEVIDINMGCPAKKVCRKQAGSAL</sequence>
<dbReference type="InterPro" id="IPR035587">
    <property type="entry name" value="DUS-like_FMN-bd"/>
</dbReference>
<evidence type="ECO:0000259" key="7">
    <source>
        <dbReference type="Pfam" id="PF01207"/>
    </source>
</evidence>